<feature type="region of interest" description="Disordered" evidence="1">
    <location>
        <begin position="62"/>
        <end position="119"/>
    </location>
</feature>
<keyword evidence="3" id="KW-1185">Reference proteome</keyword>
<name>A0A5B7DZW6_PORTR</name>
<dbReference type="EMBL" id="VSRR010001684">
    <property type="protein sequence ID" value="MPC27048.1"/>
    <property type="molecule type" value="Genomic_DNA"/>
</dbReference>
<dbReference type="AlphaFoldDB" id="A0A5B7DZW6"/>
<gene>
    <name evidence="2" type="ORF">E2C01_020200</name>
</gene>
<dbReference type="Proteomes" id="UP000324222">
    <property type="component" value="Unassembled WGS sequence"/>
</dbReference>
<reference evidence="2 3" key="1">
    <citation type="submission" date="2019-05" db="EMBL/GenBank/DDBJ databases">
        <title>Another draft genome of Portunus trituberculatus and its Hox gene families provides insights of decapod evolution.</title>
        <authorList>
            <person name="Jeong J.-H."/>
            <person name="Song I."/>
            <person name="Kim S."/>
            <person name="Choi T."/>
            <person name="Kim D."/>
            <person name="Ryu S."/>
            <person name="Kim W."/>
        </authorList>
    </citation>
    <scope>NUCLEOTIDE SEQUENCE [LARGE SCALE GENOMIC DNA]</scope>
    <source>
        <tissue evidence="2">Muscle</tissue>
    </source>
</reference>
<proteinExistence type="predicted"/>
<evidence type="ECO:0000256" key="1">
    <source>
        <dbReference type="SAM" id="MobiDB-lite"/>
    </source>
</evidence>
<accession>A0A5B7DZW6</accession>
<sequence>MIIIMVITNSRSVTAIFAECNTSIDVVITFANHQFGIEEDTCTTTYTTCCENFTEDMWESIKARKAERRTERKQRRKSRRRDRKQRRKQERRLRKGMRRQGNSRHHDHQCTGDTCGQAN</sequence>
<organism evidence="2 3">
    <name type="scientific">Portunus trituberculatus</name>
    <name type="common">Swimming crab</name>
    <name type="synonym">Neptunus trituberculatus</name>
    <dbReference type="NCBI Taxonomy" id="210409"/>
    <lineage>
        <taxon>Eukaryota</taxon>
        <taxon>Metazoa</taxon>
        <taxon>Ecdysozoa</taxon>
        <taxon>Arthropoda</taxon>
        <taxon>Crustacea</taxon>
        <taxon>Multicrustacea</taxon>
        <taxon>Malacostraca</taxon>
        <taxon>Eumalacostraca</taxon>
        <taxon>Eucarida</taxon>
        <taxon>Decapoda</taxon>
        <taxon>Pleocyemata</taxon>
        <taxon>Brachyura</taxon>
        <taxon>Eubrachyura</taxon>
        <taxon>Portunoidea</taxon>
        <taxon>Portunidae</taxon>
        <taxon>Portuninae</taxon>
        <taxon>Portunus</taxon>
    </lineage>
</organism>
<feature type="compositionally biased region" description="Basic residues" evidence="1">
    <location>
        <begin position="71"/>
        <end position="107"/>
    </location>
</feature>
<evidence type="ECO:0000313" key="2">
    <source>
        <dbReference type="EMBL" id="MPC27048.1"/>
    </source>
</evidence>
<comment type="caution">
    <text evidence="2">The sequence shown here is derived from an EMBL/GenBank/DDBJ whole genome shotgun (WGS) entry which is preliminary data.</text>
</comment>
<protein>
    <submittedName>
        <fullName evidence="2">Uncharacterized protein</fullName>
    </submittedName>
</protein>
<dbReference type="OrthoDB" id="6380426at2759"/>
<evidence type="ECO:0000313" key="3">
    <source>
        <dbReference type="Proteomes" id="UP000324222"/>
    </source>
</evidence>